<proteinExistence type="predicted"/>
<feature type="transmembrane region" description="Helical" evidence="1">
    <location>
        <begin position="70"/>
        <end position="89"/>
    </location>
</feature>
<feature type="transmembrane region" description="Helical" evidence="1">
    <location>
        <begin position="30"/>
        <end position="49"/>
    </location>
</feature>
<dbReference type="AlphaFoldDB" id="A0A0K2YQQ0"/>
<dbReference type="EMBL" id="LN850163">
    <property type="protein sequence ID" value="CRK62836.1"/>
    <property type="molecule type" value="Genomic_DNA"/>
</dbReference>
<reference evidence="2" key="2">
    <citation type="submission" date="2015-07" db="EMBL/GenBank/DDBJ databases">
        <title>Characterisation of E. coli isolates and blaCTX-M harbouring plasmids isolated from dairy cattle in the UK.</title>
        <authorList>
            <person name="Boinett C.J."/>
            <person name="AbuOun M."/>
            <person name="Woodward M.J."/>
            <person name="Anjum M.F."/>
        </authorList>
    </citation>
    <scope>NUCLEOTIDE SEQUENCE [LARGE SCALE GENOMIC DNA]</scope>
    <source>
        <strain evidence="2">I1-34</strain>
        <plasmid evidence="2">pI1-34TF</plasmid>
    </source>
</reference>
<keyword evidence="1" id="KW-0812">Transmembrane</keyword>
<accession>A0A0K2YQQ0</accession>
<evidence type="ECO:0000256" key="1">
    <source>
        <dbReference type="SAM" id="Phobius"/>
    </source>
</evidence>
<feature type="transmembrane region" description="Helical" evidence="1">
    <location>
        <begin position="144"/>
        <end position="169"/>
    </location>
</feature>
<protein>
    <submittedName>
        <fullName evidence="2">Uncharacterized protein</fullName>
    </submittedName>
</protein>
<name>A0A0K2YQQ0_ECOLX</name>
<sequence>MMLSGLFPMAFIYVLYCAFDFDQSVKDNSGWLSILSIGVLIVVISAIINTRYLEYDLSFKNNRMKLLRRVQIYLIIPLSIALLVHLQVIPLEMVFRNIETSDKSINFKVIAELAFMSYFIFILTILPGLIYLKMNPQHKLSKRISSAFVASLMILLVISTQITVLPVIFTHSVIKLSGISDFKIHSYIIKTSEYPEEFFSNAVWGKKNIKPGEYYSVQAVSMFTTNQFILLCPKDIIRFYRESWKFDLLNVDFDTNTRKKLQEEAAYCVPISAISVKRWDMPLQGSKPSN</sequence>
<reference evidence="2" key="1">
    <citation type="submission" date="2015-05" db="EMBL/GenBank/DDBJ databases">
        <authorList>
            <person name="Wang D.B."/>
            <person name="Wang M."/>
        </authorList>
    </citation>
    <scope>NUCLEOTIDE SEQUENCE</scope>
    <source>
        <strain evidence="2">I1-34</strain>
        <plasmid evidence="2">pI1-34TF</plasmid>
    </source>
</reference>
<keyword evidence="2" id="KW-0614">Plasmid</keyword>
<geneLocation type="plasmid" evidence="2">
    <name>pI1-34TF</name>
</geneLocation>
<keyword evidence="1" id="KW-1133">Transmembrane helix</keyword>
<evidence type="ECO:0000313" key="2">
    <source>
        <dbReference type="EMBL" id="CRK62836.1"/>
    </source>
</evidence>
<dbReference type="RefSeq" id="WP_224169960.1">
    <property type="nucleotide sequence ID" value="NZ_BFLD01000004.1"/>
</dbReference>
<gene>
    <name evidence="2" type="primary">TF1-34_00166</name>
</gene>
<keyword evidence="1" id="KW-0472">Membrane</keyword>
<organism evidence="2">
    <name type="scientific">Escherichia coli</name>
    <dbReference type="NCBI Taxonomy" id="562"/>
    <lineage>
        <taxon>Bacteria</taxon>
        <taxon>Pseudomonadati</taxon>
        <taxon>Pseudomonadota</taxon>
        <taxon>Gammaproteobacteria</taxon>
        <taxon>Enterobacterales</taxon>
        <taxon>Enterobacteriaceae</taxon>
        <taxon>Escherichia</taxon>
    </lineage>
</organism>
<feature type="transmembrane region" description="Helical" evidence="1">
    <location>
        <begin position="109"/>
        <end position="132"/>
    </location>
</feature>